<protein>
    <submittedName>
        <fullName evidence="2">Uncharacterized protein</fullName>
    </submittedName>
</protein>
<evidence type="ECO:0000313" key="2">
    <source>
        <dbReference type="EMBL" id="MCM4076433.1"/>
    </source>
</evidence>
<keyword evidence="1" id="KW-0732">Signal</keyword>
<keyword evidence="3" id="KW-1185">Reference proteome</keyword>
<feature type="chain" id="PRO_5047529217" evidence="1">
    <location>
        <begin position="27"/>
        <end position="651"/>
    </location>
</feature>
<dbReference type="RefSeq" id="WP_251796340.1">
    <property type="nucleotide sequence ID" value="NZ_JAMQOL010000003.1"/>
</dbReference>
<name>A0ABT0XRP1_9ACTN</name>
<feature type="signal peptide" evidence="1">
    <location>
        <begin position="1"/>
        <end position="26"/>
    </location>
</feature>
<evidence type="ECO:0000313" key="3">
    <source>
        <dbReference type="Proteomes" id="UP001523216"/>
    </source>
</evidence>
<reference evidence="2 3" key="1">
    <citation type="submission" date="2022-06" db="EMBL/GenBank/DDBJ databases">
        <title>Actinoplanes abujensis sp. nov., isolated from Nigerian arid soil.</title>
        <authorList>
            <person name="Ding P."/>
        </authorList>
    </citation>
    <scope>NUCLEOTIDE SEQUENCE [LARGE SCALE GENOMIC DNA]</scope>
    <source>
        <strain evidence="3">TRM88002</strain>
    </source>
</reference>
<dbReference type="Proteomes" id="UP001523216">
    <property type="component" value="Unassembled WGS sequence"/>
</dbReference>
<proteinExistence type="predicted"/>
<dbReference type="EMBL" id="JAMQOL010000003">
    <property type="protein sequence ID" value="MCM4076433.1"/>
    <property type="molecule type" value="Genomic_DNA"/>
</dbReference>
<gene>
    <name evidence="2" type="ORF">LXN57_02515</name>
</gene>
<comment type="caution">
    <text evidence="2">The sequence shown here is derived from an EMBL/GenBank/DDBJ whole genome shotgun (WGS) entry which is preliminary data.</text>
</comment>
<accession>A0ABT0XRP1</accession>
<sequence>MKRRSVLLGSGLALTAPLLSSTPSSASSTRLTNTAHLGFLRGSVAPPAQAGHTTYRPASPIGVLWTYAEPDADGTYRLIGGGPYDAATDTYGQGAFNSDDIARAAVVYIRHWKQTGSASSRAAAYELLRGLTYFQTLSSGYFVLWMQPDGTFNASPEPVELPDPSDSGPSYWLARAIWALGEGYAAFRSPDRAFAAFLKERLDLAIGALDLSQYGRWQIIDGVRVPAWLVVDGADASAEAVLGLAAYVSAGGTSSARRVLRQLSEGIAAMSDGSIRRWPFGAVLPWALSRSDWHAWASQMPAALARAGQVLGENRFVRPAVTDAAVFTPWLLTSGGPDNGRLPARIDRNQIAYGVDSRIQSLLAVASSTGRTGFRQLAGIVAAWYFGANAACAPAYDPATGRTVDGIAADGAVNRNAGAESTIHGLLSMLALDAHPDVLALARQGSIVARVGSATVEAESAVLAGGAAVVTPPSPWTGESQYSGDKYVRMPAGATARFTLPPATQPQLVLPVVNLQPGSAAVTRWTSSGRSLGSVRHGQVGPQGNSPAPGALLPITLTSELPPGRTDLVAAATGDEAVVDAVILEPLVSRYVIGGGGHTTTLLRSAARTPQTVPVDGPATIETYDAAGVRRSRTSGSRALVLPGGFTVVRS</sequence>
<evidence type="ECO:0000256" key="1">
    <source>
        <dbReference type="SAM" id="SignalP"/>
    </source>
</evidence>
<organism evidence="2 3">
    <name type="scientific">Paractinoplanes hotanensis</name>
    <dbReference type="NCBI Taxonomy" id="2906497"/>
    <lineage>
        <taxon>Bacteria</taxon>
        <taxon>Bacillati</taxon>
        <taxon>Actinomycetota</taxon>
        <taxon>Actinomycetes</taxon>
        <taxon>Micromonosporales</taxon>
        <taxon>Micromonosporaceae</taxon>
        <taxon>Paractinoplanes</taxon>
    </lineage>
</organism>